<dbReference type="Proteomes" id="UP000248764">
    <property type="component" value="Unassembled WGS sequence"/>
</dbReference>
<gene>
    <name evidence="1" type="ORF">C1I92_14290</name>
</gene>
<dbReference type="AlphaFoldDB" id="A0A2W2B6K4"/>
<evidence type="ECO:0000313" key="2">
    <source>
        <dbReference type="Proteomes" id="UP000248764"/>
    </source>
</evidence>
<protein>
    <submittedName>
        <fullName evidence="1">Uncharacterized protein</fullName>
    </submittedName>
</protein>
<keyword evidence="2" id="KW-1185">Reference proteome</keyword>
<dbReference type="EMBL" id="POTW01000029">
    <property type="protein sequence ID" value="PZF83081.1"/>
    <property type="molecule type" value="Genomic_DNA"/>
</dbReference>
<comment type="caution">
    <text evidence="1">The sequence shown here is derived from an EMBL/GenBank/DDBJ whole genome shotgun (WGS) entry which is preliminary data.</text>
</comment>
<accession>A0A2W2B6K4</accession>
<reference evidence="1 2" key="1">
    <citation type="submission" date="2018-01" db="EMBL/GenBank/DDBJ databases">
        <title>Draft genome sequence of Jiangella sp. GTF31.</title>
        <authorList>
            <person name="Sahin N."/>
            <person name="Ay H."/>
            <person name="Saygin H."/>
        </authorList>
    </citation>
    <scope>NUCLEOTIDE SEQUENCE [LARGE SCALE GENOMIC DNA]</scope>
    <source>
        <strain evidence="1 2">GTF31</strain>
    </source>
</reference>
<proteinExistence type="predicted"/>
<name>A0A2W2B6K4_9ACTN</name>
<evidence type="ECO:0000313" key="1">
    <source>
        <dbReference type="EMBL" id="PZF83081.1"/>
    </source>
</evidence>
<organism evidence="1 2">
    <name type="scientific">Jiangella anatolica</name>
    <dbReference type="NCBI Taxonomy" id="2670374"/>
    <lineage>
        <taxon>Bacteria</taxon>
        <taxon>Bacillati</taxon>
        <taxon>Actinomycetota</taxon>
        <taxon>Actinomycetes</taxon>
        <taxon>Jiangellales</taxon>
        <taxon>Jiangellaceae</taxon>
        <taxon>Jiangella</taxon>
    </lineage>
</organism>
<sequence>MRPPPPDIAIELLRRYRSSHRSREAGELVEVVVGRPAVAQRFQQLQRRAEREVLVLVKPPFVAGCWRR</sequence>
<dbReference type="RefSeq" id="WP_111255323.1">
    <property type="nucleotide sequence ID" value="NZ_POTW01000029.1"/>
</dbReference>